<sequence length="123" mass="14759">MKSDSEEGEIARGSGSEASFEGQDDQEDTLEIKPPQRPQRERSDGRGDRNSGDWERRDPHKEISSSSSRGQERRHRSDKHHKSRHRERERDEAYRNYDRRRDDAQRSSRESSRHTSRDRRERR</sequence>
<dbReference type="EMBL" id="MNPL01004265">
    <property type="protein sequence ID" value="OQR76872.1"/>
    <property type="molecule type" value="Genomic_DNA"/>
</dbReference>
<protein>
    <submittedName>
        <fullName evidence="2">Cyclin-dependent kinase 11B-like</fullName>
    </submittedName>
</protein>
<name>A0A1V9XTX6_9ACAR</name>
<feature type="compositionally biased region" description="Basic and acidic residues" evidence="1">
    <location>
        <begin position="86"/>
        <end position="123"/>
    </location>
</feature>
<keyword evidence="3" id="KW-1185">Reference proteome</keyword>
<feature type="compositionally biased region" description="Basic and acidic residues" evidence="1">
    <location>
        <begin position="38"/>
        <end position="63"/>
    </location>
</feature>
<reference evidence="2 3" key="1">
    <citation type="journal article" date="2017" name="Gigascience">
        <title>Draft genome of the honey bee ectoparasitic mite, Tropilaelaps mercedesae, is shaped by the parasitic life history.</title>
        <authorList>
            <person name="Dong X."/>
            <person name="Armstrong S.D."/>
            <person name="Xia D."/>
            <person name="Makepeace B.L."/>
            <person name="Darby A.C."/>
            <person name="Kadowaki T."/>
        </authorList>
    </citation>
    <scope>NUCLEOTIDE SEQUENCE [LARGE SCALE GENOMIC DNA]</scope>
    <source>
        <strain evidence="2">Wuxi-XJTLU</strain>
    </source>
</reference>
<dbReference type="GO" id="GO:0016301">
    <property type="term" value="F:kinase activity"/>
    <property type="evidence" value="ECO:0007669"/>
    <property type="project" value="UniProtKB-KW"/>
</dbReference>
<proteinExistence type="predicted"/>
<evidence type="ECO:0000256" key="1">
    <source>
        <dbReference type="SAM" id="MobiDB-lite"/>
    </source>
</evidence>
<dbReference type="Proteomes" id="UP000192247">
    <property type="component" value="Unassembled WGS sequence"/>
</dbReference>
<evidence type="ECO:0000313" key="2">
    <source>
        <dbReference type="EMBL" id="OQR76872.1"/>
    </source>
</evidence>
<dbReference type="AlphaFoldDB" id="A0A1V9XTX6"/>
<accession>A0A1V9XTX6</accession>
<comment type="caution">
    <text evidence="2">The sequence shown here is derived from an EMBL/GenBank/DDBJ whole genome shotgun (WGS) entry which is preliminary data.</text>
</comment>
<gene>
    <name evidence="2" type="ORF">BIW11_07497</name>
</gene>
<feature type="non-terminal residue" evidence="2">
    <location>
        <position position="123"/>
    </location>
</feature>
<keyword evidence="2" id="KW-0808">Transferase</keyword>
<organism evidence="2 3">
    <name type="scientific">Tropilaelaps mercedesae</name>
    <dbReference type="NCBI Taxonomy" id="418985"/>
    <lineage>
        <taxon>Eukaryota</taxon>
        <taxon>Metazoa</taxon>
        <taxon>Ecdysozoa</taxon>
        <taxon>Arthropoda</taxon>
        <taxon>Chelicerata</taxon>
        <taxon>Arachnida</taxon>
        <taxon>Acari</taxon>
        <taxon>Parasitiformes</taxon>
        <taxon>Mesostigmata</taxon>
        <taxon>Gamasina</taxon>
        <taxon>Dermanyssoidea</taxon>
        <taxon>Laelapidae</taxon>
        <taxon>Tropilaelaps</taxon>
    </lineage>
</organism>
<feature type="compositionally biased region" description="Basic residues" evidence="1">
    <location>
        <begin position="72"/>
        <end position="85"/>
    </location>
</feature>
<evidence type="ECO:0000313" key="3">
    <source>
        <dbReference type="Proteomes" id="UP000192247"/>
    </source>
</evidence>
<feature type="region of interest" description="Disordered" evidence="1">
    <location>
        <begin position="1"/>
        <end position="123"/>
    </location>
</feature>
<keyword evidence="2" id="KW-0418">Kinase</keyword>
<dbReference type="InParanoid" id="A0A1V9XTX6"/>